<dbReference type="EMBL" id="GBXM01088629">
    <property type="protein sequence ID" value="JAH19948.1"/>
    <property type="molecule type" value="Transcribed_RNA"/>
</dbReference>
<protein>
    <submittedName>
        <fullName evidence="1">Uncharacterized protein</fullName>
    </submittedName>
</protein>
<organism evidence="1">
    <name type="scientific">Anguilla anguilla</name>
    <name type="common">European freshwater eel</name>
    <name type="synonym">Muraena anguilla</name>
    <dbReference type="NCBI Taxonomy" id="7936"/>
    <lineage>
        <taxon>Eukaryota</taxon>
        <taxon>Metazoa</taxon>
        <taxon>Chordata</taxon>
        <taxon>Craniata</taxon>
        <taxon>Vertebrata</taxon>
        <taxon>Euteleostomi</taxon>
        <taxon>Actinopterygii</taxon>
        <taxon>Neopterygii</taxon>
        <taxon>Teleostei</taxon>
        <taxon>Anguilliformes</taxon>
        <taxon>Anguillidae</taxon>
        <taxon>Anguilla</taxon>
    </lineage>
</organism>
<accession>A0A0E9QV21</accession>
<dbReference type="AlphaFoldDB" id="A0A0E9QV21"/>
<proteinExistence type="predicted"/>
<reference evidence="1" key="2">
    <citation type="journal article" date="2015" name="Fish Shellfish Immunol.">
        <title>Early steps in the European eel (Anguilla anguilla)-Vibrio vulnificus interaction in the gills: Role of the RtxA13 toxin.</title>
        <authorList>
            <person name="Callol A."/>
            <person name="Pajuelo D."/>
            <person name="Ebbesson L."/>
            <person name="Teles M."/>
            <person name="MacKenzie S."/>
            <person name="Amaro C."/>
        </authorList>
    </citation>
    <scope>NUCLEOTIDE SEQUENCE</scope>
</reference>
<name>A0A0E9QV21_ANGAN</name>
<sequence length="24" mass="2678">MKRTGLRVRGVDLRFGEFVAEALG</sequence>
<reference evidence="1" key="1">
    <citation type="submission" date="2014-11" db="EMBL/GenBank/DDBJ databases">
        <authorList>
            <person name="Amaro Gonzalez C."/>
        </authorList>
    </citation>
    <scope>NUCLEOTIDE SEQUENCE</scope>
</reference>
<evidence type="ECO:0000313" key="1">
    <source>
        <dbReference type="EMBL" id="JAH19948.1"/>
    </source>
</evidence>